<name>A0ABM1UUL2_MICOH</name>
<evidence type="ECO:0000259" key="5">
    <source>
        <dbReference type="PROSITE" id="PS51842"/>
    </source>
</evidence>
<keyword evidence="1" id="KW-0403">Intermediate filament</keyword>
<dbReference type="Gene3D" id="1.20.5.500">
    <property type="entry name" value="Single helix bin"/>
    <property type="match status" value="1"/>
</dbReference>
<reference evidence="7" key="1">
    <citation type="submission" date="2025-08" db="UniProtKB">
        <authorList>
            <consortium name="RefSeq"/>
        </authorList>
    </citation>
    <scope>IDENTIFICATION</scope>
</reference>
<dbReference type="PROSITE" id="PS51842">
    <property type="entry name" value="IF_ROD_2"/>
    <property type="match status" value="1"/>
</dbReference>
<feature type="compositionally biased region" description="Low complexity" evidence="4">
    <location>
        <begin position="450"/>
        <end position="470"/>
    </location>
</feature>
<evidence type="ECO:0000256" key="1">
    <source>
        <dbReference type="ARBA" id="ARBA00022754"/>
    </source>
</evidence>
<dbReference type="InterPro" id="IPR039008">
    <property type="entry name" value="IF_rod_dom"/>
</dbReference>
<protein>
    <submittedName>
        <fullName evidence="7">Keratin, type I cytoskeletal 28 isoform X1</fullName>
    </submittedName>
</protein>
<dbReference type="PRINTS" id="PR01248">
    <property type="entry name" value="TYPE1KERATIN"/>
</dbReference>
<dbReference type="InterPro" id="IPR002957">
    <property type="entry name" value="Keratin_I"/>
</dbReference>
<evidence type="ECO:0000256" key="2">
    <source>
        <dbReference type="ARBA" id="ARBA00023054"/>
    </source>
</evidence>
<feature type="domain" description="IF rod" evidence="5">
    <location>
        <begin position="135"/>
        <end position="450"/>
    </location>
</feature>
<feature type="region of interest" description="Disordered" evidence="4">
    <location>
        <begin position="449"/>
        <end position="473"/>
    </location>
</feature>
<keyword evidence="6" id="KW-1185">Reference proteome</keyword>
<proteinExistence type="predicted"/>
<dbReference type="Gene3D" id="1.20.5.1160">
    <property type="entry name" value="Vasodilator-stimulated phosphoprotein"/>
    <property type="match status" value="1"/>
</dbReference>
<accession>A0ABM1UUL2</accession>
<organism evidence="6 7">
    <name type="scientific">Microtus ochrogaster</name>
    <name type="common">Prairie vole</name>
    <dbReference type="NCBI Taxonomy" id="79684"/>
    <lineage>
        <taxon>Eukaryota</taxon>
        <taxon>Metazoa</taxon>
        <taxon>Chordata</taxon>
        <taxon>Craniata</taxon>
        <taxon>Vertebrata</taxon>
        <taxon>Euteleostomi</taxon>
        <taxon>Mammalia</taxon>
        <taxon>Eutheria</taxon>
        <taxon>Euarchontoglires</taxon>
        <taxon>Glires</taxon>
        <taxon>Rodentia</taxon>
        <taxon>Myomorpha</taxon>
        <taxon>Muroidea</taxon>
        <taxon>Cricetidae</taxon>
        <taxon>Arvicolinae</taxon>
        <taxon>Microtus</taxon>
    </lineage>
</organism>
<keyword evidence="2 3" id="KW-0175">Coiled coil</keyword>
<feature type="region of interest" description="Disordered" evidence="4">
    <location>
        <begin position="62"/>
        <end position="82"/>
    </location>
</feature>
<gene>
    <name evidence="7" type="primary">LOC101996752</name>
</gene>
<evidence type="ECO:0000256" key="4">
    <source>
        <dbReference type="SAM" id="MobiDB-lite"/>
    </source>
</evidence>
<evidence type="ECO:0000256" key="3">
    <source>
        <dbReference type="SAM" id="Coils"/>
    </source>
</evidence>
<feature type="region of interest" description="Disordered" evidence="4">
    <location>
        <begin position="493"/>
        <end position="517"/>
    </location>
</feature>
<dbReference type="GeneID" id="101996752"/>
<dbReference type="RefSeq" id="XP_026645674.1">
    <property type="nucleotide sequence ID" value="XM_026789873.1"/>
</dbReference>
<dbReference type="Pfam" id="PF00038">
    <property type="entry name" value="Filament"/>
    <property type="match status" value="1"/>
</dbReference>
<sequence>MMPFLSRQTPLNWRQPPYLCIKAPRTHRLVMLCSPLKSRLPTDKGNVCPGTMSLRFSGGSRHVGLQSGSLRPPSGGAGFAGGSAGGSSAAGSGFSWALGGTLCGGPGGSHAAGALGNAAGAGFTGNEGGLLSGNEKVTMQNLNNRLASYLDNVKALEEANTELERRIKNWHEKYGPGSCRGLDNDYSQYHLTIEDLKSKIISSTAANANIILQIDNARLAADDFRLKYENELTLHQNVEADINGLRRVLDELTLCRTDQELQYESLSEEMTYLKKNHEEVGEALQCAAGGNVNVEMNAAPGVDLTVLLNNMRAEYEALAEQNRRDAEAGFQEKSATLQQQISNDMDAVTSARSELTELKRSLQTLEIELQSLSATKHSLECSLAETEGNYCSQLAHIQAQISALEEQLHQVRTETEGQKLEHEQLMDIKAHLEKEIETYCRLIDGDEKLSPSSCSGSKGFESGSSGNSSKDLSKTTLVKAVVEEIDQRGKVLSSRIHSIEEKMSKMSNGKAEQRVPF</sequence>
<dbReference type="SMART" id="SM01391">
    <property type="entry name" value="Filament"/>
    <property type="match status" value="1"/>
</dbReference>
<dbReference type="Gene3D" id="1.20.5.170">
    <property type="match status" value="1"/>
</dbReference>
<evidence type="ECO:0000313" key="6">
    <source>
        <dbReference type="Proteomes" id="UP000694915"/>
    </source>
</evidence>
<dbReference type="PANTHER" id="PTHR23239">
    <property type="entry name" value="INTERMEDIATE FILAMENT"/>
    <property type="match status" value="1"/>
</dbReference>
<dbReference type="SUPFAM" id="SSF64593">
    <property type="entry name" value="Intermediate filament protein, coiled coil region"/>
    <property type="match status" value="2"/>
</dbReference>
<feature type="coiled-coil region" evidence="3">
    <location>
        <begin position="139"/>
        <end position="173"/>
    </location>
</feature>
<feature type="coiled-coil region" evidence="3">
    <location>
        <begin position="308"/>
        <end position="421"/>
    </location>
</feature>
<dbReference type="PANTHER" id="PTHR23239:SF215">
    <property type="entry name" value="KERATIN, TYPE I CYTOSKELETAL 28"/>
    <property type="match status" value="1"/>
</dbReference>
<evidence type="ECO:0000313" key="7">
    <source>
        <dbReference type="RefSeq" id="XP_026645674.1"/>
    </source>
</evidence>
<dbReference type="Proteomes" id="UP000694915">
    <property type="component" value="Unplaced"/>
</dbReference>